<reference evidence="2 3" key="1">
    <citation type="submission" date="2021-04" db="EMBL/GenBank/DDBJ databases">
        <authorList>
            <person name="De Guttry C."/>
            <person name="Zahm M."/>
            <person name="Klopp C."/>
            <person name="Cabau C."/>
            <person name="Louis A."/>
            <person name="Berthelot C."/>
            <person name="Parey E."/>
            <person name="Roest Crollius H."/>
            <person name="Montfort J."/>
            <person name="Robinson-Rechavi M."/>
            <person name="Bucao C."/>
            <person name="Bouchez O."/>
            <person name="Gislard M."/>
            <person name="Lluch J."/>
            <person name="Milhes M."/>
            <person name="Lampietro C."/>
            <person name="Lopez Roques C."/>
            <person name="Donnadieu C."/>
            <person name="Braasch I."/>
            <person name="Desvignes T."/>
            <person name="Postlethwait J."/>
            <person name="Bobe J."/>
            <person name="Wedekind C."/>
            <person name="Guiguen Y."/>
        </authorList>
    </citation>
    <scope>NUCLEOTIDE SEQUENCE [LARGE SCALE GENOMIC DNA]</scope>
    <source>
        <strain evidence="2">Cs_M1</strain>
        <tissue evidence="2">Blood</tissue>
    </source>
</reference>
<evidence type="ECO:0000313" key="3">
    <source>
        <dbReference type="Proteomes" id="UP001356427"/>
    </source>
</evidence>
<comment type="caution">
    <text evidence="2">The sequence shown here is derived from an EMBL/GenBank/DDBJ whole genome shotgun (WGS) entry which is preliminary data.</text>
</comment>
<gene>
    <name evidence="2" type="ORF">J4Q44_G00334420</name>
</gene>
<organism evidence="2 3">
    <name type="scientific">Coregonus suidteri</name>
    <dbReference type="NCBI Taxonomy" id="861788"/>
    <lineage>
        <taxon>Eukaryota</taxon>
        <taxon>Metazoa</taxon>
        <taxon>Chordata</taxon>
        <taxon>Craniata</taxon>
        <taxon>Vertebrata</taxon>
        <taxon>Euteleostomi</taxon>
        <taxon>Actinopterygii</taxon>
        <taxon>Neopterygii</taxon>
        <taxon>Teleostei</taxon>
        <taxon>Protacanthopterygii</taxon>
        <taxon>Salmoniformes</taxon>
        <taxon>Salmonidae</taxon>
        <taxon>Coregoninae</taxon>
        <taxon>Coregonus</taxon>
    </lineage>
</organism>
<evidence type="ECO:0000256" key="1">
    <source>
        <dbReference type="SAM" id="MobiDB-lite"/>
    </source>
</evidence>
<keyword evidence="3" id="KW-1185">Reference proteome</keyword>
<protein>
    <submittedName>
        <fullName evidence="2">Uncharacterized protein</fullName>
    </submittedName>
</protein>
<evidence type="ECO:0000313" key="2">
    <source>
        <dbReference type="EMBL" id="KAK6295729.1"/>
    </source>
</evidence>
<name>A0AAN8Q8U9_9TELE</name>
<dbReference type="EMBL" id="JAGTTL010000033">
    <property type="protein sequence ID" value="KAK6295729.1"/>
    <property type="molecule type" value="Genomic_DNA"/>
</dbReference>
<accession>A0AAN8Q8U9</accession>
<sequence length="144" mass="16057">MRAHGRDAGTEKDLRSSIAASSAALLNLEEKLEIINKACFGGPATSSRMTKEQTAKVDEEAQPASEYQSPVHEPRKRPMVHPSAQAPLPKDYVFTFFDPNDPACLEILLDPRTTIPELFAIIRQWVPQVQHKIDLIGNEVSYCQ</sequence>
<dbReference type="Proteomes" id="UP001356427">
    <property type="component" value="Unassembled WGS sequence"/>
</dbReference>
<feature type="compositionally biased region" description="Basic and acidic residues" evidence="1">
    <location>
        <begin position="49"/>
        <end position="59"/>
    </location>
</feature>
<feature type="region of interest" description="Disordered" evidence="1">
    <location>
        <begin position="43"/>
        <end position="84"/>
    </location>
</feature>
<dbReference type="AlphaFoldDB" id="A0AAN8Q8U9"/>
<proteinExistence type="predicted"/>